<feature type="compositionally biased region" description="Basic residues" evidence="2">
    <location>
        <begin position="347"/>
        <end position="358"/>
    </location>
</feature>
<dbReference type="FunCoup" id="A0A6L2PQC5">
    <property type="interactions" value="56"/>
</dbReference>
<evidence type="ECO:0000256" key="1">
    <source>
        <dbReference type="ARBA" id="ARBA00010213"/>
    </source>
</evidence>
<name>A0A6L2PQC5_COPFO</name>
<comment type="similarity">
    <text evidence="1">Belongs to the pectinacetylesterase family. Notum subfamily.</text>
</comment>
<dbReference type="AlphaFoldDB" id="A0A6L2PQC5"/>
<reference evidence="4" key="1">
    <citation type="submission" date="2020-01" db="EMBL/GenBank/DDBJ databases">
        <title>Draft genome sequence of the Termite Coptotermes fromosanus.</title>
        <authorList>
            <person name="Itakura S."/>
            <person name="Yosikawa Y."/>
            <person name="Umezawa K."/>
        </authorList>
    </citation>
    <scope>NUCLEOTIDE SEQUENCE [LARGE SCALE GENOMIC DNA]</scope>
</reference>
<dbReference type="PANTHER" id="PTHR21562">
    <property type="entry name" value="NOTUM-RELATED"/>
    <property type="match status" value="1"/>
</dbReference>
<accession>A0A6L2PQC5</accession>
<dbReference type="GO" id="GO:0016787">
    <property type="term" value="F:hydrolase activity"/>
    <property type="evidence" value="ECO:0007669"/>
    <property type="project" value="InterPro"/>
</dbReference>
<proteinExistence type="inferred from homology"/>
<comment type="caution">
    <text evidence="3">The sequence shown here is derived from an EMBL/GenBank/DDBJ whole genome shotgun (WGS) entry which is preliminary data.</text>
</comment>
<protein>
    <submittedName>
        <fullName evidence="3">Uncharacterized protein</fullName>
    </submittedName>
</protein>
<dbReference type="OrthoDB" id="2015280at2759"/>
<evidence type="ECO:0000313" key="4">
    <source>
        <dbReference type="Proteomes" id="UP000502823"/>
    </source>
</evidence>
<evidence type="ECO:0000256" key="2">
    <source>
        <dbReference type="SAM" id="MobiDB-lite"/>
    </source>
</evidence>
<dbReference type="Proteomes" id="UP000502823">
    <property type="component" value="Unassembled WGS sequence"/>
</dbReference>
<dbReference type="Pfam" id="PF03283">
    <property type="entry name" value="PAE"/>
    <property type="match status" value="1"/>
</dbReference>
<dbReference type="PANTHER" id="PTHR21562:SF122">
    <property type="entry name" value="PALMITOLEOYL-PROTEIN CARBOXYLESTERASE NOTUM"/>
    <property type="match status" value="1"/>
</dbReference>
<organism evidence="3 4">
    <name type="scientific">Coptotermes formosanus</name>
    <name type="common">Formosan subterranean termite</name>
    <dbReference type="NCBI Taxonomy" id="36987"/>
    <lineage>
        <taxon>Eukaryota</taxon>
        <taxon>Metazoa</taxon>
        <taxon>Ecdysozoa</taxon>
        <taxon>Arthropoda</taxon>
        <taxon>Hexapoda</taxon>
        <taxon>Insecta</taxon>
        <taxon>Pterygota</taxon>
        <taxon>Neoptera</taxon>
        <taxon>Polyneoptera</taxon>
        <taxon>Dictyoptera</taxon>
        <taxon>Blattodea</taxon>
        <taxon>Blattoidea</taxon>
        <taxon>Termitoidae</taxon>
        <taxon>Rhinotermitidae</taxon>
        <taxon>Coptotermes</taxon>
    </lineage>
</organism>
<gene>
    <name evidence="3" type="ORF">Cfor_12069</name>
</gene>
<dbReference type="EMBL" id="BLKM01000504">
    <property type="protein sequence ID" value="GFG34831.1"/>
    <property type="molecule type" value="Genomic_DNA"/>
</dbReference>
<feature type="region of interest" description="Disordered" evidence="2">
    <location>
        <begin position="338"/>
        <end position="359"/>
    </location>
</feature>
<keyword evidence="4" id="KW-1185">Reference proteome</keyword>
<sequence length="442" mass="49386">MEEARAMKRVYLSSPNVTCNDGSPAGFYLRRSHGSRRWVVFLEGGWYCYDQPSCHSRWQRLRHLMTSRHWPETRSAGGILSMNPEENAFWWNANHVLVPYCTSDSWSGTRAESNGEVPFSFMGAAVVRQVVEDLLPLGLRNASLLLLAGSSAGGTGVMVNLDPVADLLNTAYGLSHITVRGVSDSGWFLDRTPYSKDGNSLAPLDAIKKGIGLWQGKSYNESVLAATQICDRVLNSFSTNSPSTHFVVVTPTQASKMFYRVDNTIQHKTLQQNRAVFAPSCISHSVLTKNDWQSIKIDEISLPQALRCWEMSHPRHNGTVPTDGPLALKVGRHMVRSGDGTTVVPPLRRRKGKKKKGVNARVHRDLVRCPHHLIERCSWPQCNHSCPRLTNPFTGQEMDFIELLKSFGLDMMSVANALGIDIHTLNNMDHEELLNLLTQRAK</sequence>
<dbReference type="InterPro" id="IPR004963">
    <property type="entry name" value="PAE/NOTUM"/>
</dbReference>
<evidence type="ECO:0000313" key="3">
    <source>
        <dbReference type="EMBL" id="GFG34831.1"/>
    </source>
</evidence>
<dbReference type="InParanoid" id="A0A6L2PQC5"/>